<evidence type="ECO:0000256" key="6">
    <source>
        <dbReference type="ARBA" id="ARBA00023002"/>
    </source>
</evidence>
<dbReference type="InterPro" id="IPR016208">
    <property type="entry name" value="Ald_Oxase/xanthine_DH-like"/>
</dbReference>
<dbReference type="GO" id="GO:0004854">
    <property type="term" value="F:xanthine dehydrogenase activity"/>
    <property type="evidence" value="ECO:0007669"/>
    <property type="project" value="UniProtKB-EC"/>
</dbReference>
<dbReference type="InterPro" id="IPR014309">
    <property type="entry name" value="Xanthine_DH_Mopterin-bd_su"/>
</dbReference>
<evidence type="ECO:0000256" key="7">
    <source>
        <dbReference type="ARBA" id="ARBA00023004"/>
    </source>
</evidence>
<proteinExistence type="inferred from homology"/>
<keyword evidence="13" id="KW-1185">Reference proteome</keyword>
<evidence type="ECO:0000256" key="2">
    <source>
        <dbReference type="ARBA" id="ARBA00001974"/>
    </source>
</evidence>
<dbReference type="InterPro" id="IPR000674">
    <property type="entry name" value="Ald_Oxase/Xan_DH_a/b"/>
</dbReference>
<evidence type="ECO:0000256" key="5">
    <source>
        <dbReference type="ARBA" id="ARBA00022723"/>
    </source>
</evidence>
<comment type="cofactor">
    <cofactor evidence="9">
        <name>[2Fe-2S] cluster</name>
        <dbReference type="ChEBI" id="CHEBI:190135"/>
    </cofactor>
</comment>
<feature type="domain" description="Aldehyde oxidase/xanthine dehydrogenase a/b hammerhead" evidence="11">
    <location>
        <begin position="27"/>
        <end position="134"/>
    </location>
</feature>
<dbReference type="Pfam" id="PF01315">
    <property type="entry name" value="Ald_Xan_dh_C"/>
    <property type="match status" value="1"/>
</dbReference>
<dbReference type="GO" id="GO:0005506">
    <property type="term" value="F:iron ion binding"/>
    <property type="evidence" value="ECO:0007669"/>
    <property type="project" value="InterPro"/>
</dbReference>
<dbReference type="GO" id="GO:0030151">
    <property type="term" value="F:molybdenum ion binding"/>
    <property type="evidence" value="ECO:0007669"/>
    <property type="project" value="InterPro"/>
</dbReference>
<sequence length="771" mass="82857">MTARDARGPVPIVGAAVPHESAAGHVTGAALYTDDLLARYPGLLHAWPVLSPHAHARLLSLDTAPALEVPRVVTVLTSADVPGEGDTGPARRDEPLFPDEVMFHHQPVAWVLAETLDDAQRGAARVIAEYEELPAILTIDDAIAHDAYLAGPFRITRGDVGAVETCALQCTGELRIGGQEHFYLETQAALAWLDETDGVALHSSTQHPSETQEVVARVLGVPRHRVTVECLRMGGGFGGKETQASAWAAIAALAAWKTKCPVRVRLTRQLDMALTGKRHPYLARYEAGFAKDGTLQALRLSLWSDGGYSLDLSTAIMWRSMFHCDNAYHLRAVDVVGYVCRTHKTSQTALRGFGGPQGMVVIEEILAQAAARLGLPADTIRERNFYRPGDTSHYGQPVEGAERLATIWTMLKETSDFDRRRAEVTAFNAGSPHLKRGLAITPAKFGISFTATFYNQGSALVLVYRDGSVQVNHGGTEMGQGLFTKVRQIAAGALGVSADRVRLMPTRTDKVPNTSATAASSGTDLNGAAVEDACRQIIARLTTVAAGILECDPSMVRISSGLVSGGGRSVPFADVCEAAYHARVPLFAQGFYRTPGIHFDPATGQGHPFYYFTYGAAVSEVEVDRFTGAHRLRRVDILQDVGDAISPIVDRGQIEGGFIQGAGWLTVEDLLWDGEGRLATGSASTYKLPSWSEVPERFEVAFLPRATQPGVVSGSKAVGEPPLMLAISVREALRDAVAAFGDRNGAARPVVTFDSPATPERVFFAIQAHVR</sequence>
<dbReference type="RefSeq" id="WP_110169024.1">
    <property type="nucleotide sequence ID" value="NZ_CP015136.1"/>
</dbReference>
<dbReference type="AlphaFoldDB" id="A0A143PEP5"/>
<dbReference type="FunFam" id="3.30.365.10:FF:000002">
    <property type="entry name" value="Xanthine dehydrogenase oxidase"/>
    <property type="match status" value="1"/>
</dbReference>
<dbReference type="Proteomes" id="UP000076079">
    <property type="component" value="Chromosome"/>
</dbReference>
<evidence type="ECO:0000256" key="8">
    <source>
        <dbReference type="ARBA" id="ARBA00023014"/>
    </source>
</evidence>
<dbReference type="EC" id="1.17.1.4" evidence="12"/>
<dbReference type="Gene3D" id="3.90.1170.50">
    <property type="entry name" value="Aldehyde oxidase/xanthine dehydrogenase, a/b hammerhead"/>
    <property type="match status" value="1"/>
</dbReference>
<evidence type="ECO:0000256" key="4">
    <source>
        <dbReference type="ARBA" id="ARBA00022714"/>
    </source>
</evidence>
<dbReference type="OrthoDB" id="9759099at2"/>
<evidence type="ECO:0000259" key="11">
    <source>
        <dbReference type="SMART" id="SM01008"/>
    </source>
</evidence>
<dbReference type="FunFam" id="3.30.365.10:FF:000001">
    <property type="entry name" value="Xanthine dehydrogenase oxidase"/>
    <property type="match status" value="1"/>
</dbReference>
<dbReference type="STRING" id="1855912.LuPra_00181"/>
<evidence type="ECO:0000256" key="9">
    <source>
        <dbReference type="ARBA" id="ARBA00034078"/>
    </source>
</evidence>
<keyword evidence="5" id="KW-0479">Metal-binding</keyword>
<dbReference type="InterPro" id="IPR046867">
    <property type="entry name" value="AldOxase/xan_DH_MoCoBD2"/>
</dbReference>
<comment type="similarity">
    <text evidence="3">Belongs to the xanthine dehydrogenase family.</text>
</comment>
<dbReference type="InterPro" id="IPR008274">
    <property type="entry name" value="AldOxase/xan_DH_MoCoBD1"/>
</dbReference>
<dbReference type="SUPFAM" id="SSF54665">
    <property type="entry name" value="CO dehydrogenase molybdoprotein N-domain-like"/>
    <property type="match status" value="1"/>
</dbReference>
<dbReference type="Pfam" id="PF20256">
    <property type="entry name" value="MoCoBD_2"/>
    <property type="match status" value="1"/>
</dbReference>
<dbReference type="KEGG" id="abac:LuPra_00181"/>
<accession>A0A143PEP5</accession>
<evidence type="ECO:0000313" key="13">
    <source>
        <dbReference type="Proteomes" id="UP000076079"/>
    </source>
</evidence>
<comment type="cofactor">
    <cofactor evidence="10">
        <name>Mo-molybdopterin cytosine dinucleotide</name>
        <dbReference type="ChEBI" id="CHEBI:71308"/>
    </cofactor>
</comment>
<keyword evidence="6 12" id="KW-0560">Oxidoreductase</keyword>
<name>A0A143PEP5_LUTPR</name>
<dbReference type="Pfam" id="PF02738">
    <property type="entry name" value="MoCoBD_1"/>
    <property type="match status" value="1"/>
</dbReference>
<dbReference type="InterPro" id="IPR037165">
    <property type="entry name" value="AldOxase/xan_DH_Mopterin-bd_sf"/>
</dbReference>
<reference evidence="12 13" key="1">
    <citation type="journal article" date="2016" name="Genome Announc.">
        <title>First Complete Genome Sequence of a Subdivision 6 Acidobacterium Strain.</title>
        <authorList>
            <person name="Huang S."/>
            <person name="Vieira S."/>
            <person name="Bunk B."/>
            <person name="Riedel T."/>
            <person name="Sproer C."/>
            <person name="Overmann J."/>
        </authorList>
    </citation>
    <scope>NUCLEOTIDE SEQUENCE [LARGE SCALE GENOMIC DNA]</scope>
    <source>
        <strain evidence="13">DSM 100886 HEG_-6_39</strain>
    </source>
</reference>
<protein>
    <submittedName>
        <fullName evidence="12">Xanthine dehydrogenase molybdenum-binding subunit</fullName>
        <ecNumber evidence="12">1.17.1.4</ecNumber>
    </submittedName>
</protein>
<keyword evidence="8" id="KW-0411">Iron-sulfur</keyword>
<evidence type="ECO:0000313" key="12">
    <source>
        <dbReference type="EMBL" id="AMY07017.1"/>
    </source>
</evidence>
<dbReference type="InterPro" id="IPR036856">
    <property type="entry name" value="Ald_Oxase/Xan_DH_a/b_sf"/>
</dbReference>
<keyword evidence="7" id="KW-0408">Iron</keyword>
<comment type="cofactor">
    <cofactor evidence="1">
        <name>Mo-molybdopterin</name>
        <dbReference type="ChEBI" id="CHEBI:71302"/>
    </cofactor>
</comment>
<dbReference type="SMART" id="SM01008">
    <property type="entry name" value="Ald_Xan_dh_C"/>
    <property type="match status" value="1"/>
</dbReference>
<dbReference type="NCBIfam" id="TIGR02965">
    <property type="entry name" value="xanthine_xdhB"/>
    <property type="match status" value="1"/>
</dbReference>
<reference evidence="13" key="2">
    <citation type="submission" date="2016-04" db="EMBL/GenBank/DDBJ databases">
        <title>First Complete Genome Sequence of a Subdivision 6 Acidobacterium.</title>
        <authorList>
            <person name="Huang S."/>
            <person name="Vieira S."/>
            <person name="Bunk B."/>
            <person name="Riedel T."/>
            <person name="Sproeer C."/>
            <person name="Overmann J."/>
        </authorList>
    </citation>
    <scope>NUCLEOTIDE SEQUENCE [LARGE SCALE GENOMIC DNA]</scope>
    <source>
        <strain evidence="13">DSM 100886 HEG_-6_39</strain>
    </source>
</reference>
<comment type="cofactor">
    <cofactor evidence="2">
        <name>FAD</name>
        <dbReference type="ChEBI" id="CHEBI:57692"/>
    </cofactor>
</comment>
<evidence type="ECO:0000256" key="3">
    <source>
        <dbReference type="ARBA" id="ARBA00006849"/>
    </source>
</evidence>
<evidence type="ECO:0000256" key="10">
    <source>
        <dbReference type="ARBA" id="ARBA00053029"/>
    </source>
</evidence>
<dbReference type="PANTHER" id="PTHR45444">
    <property type="entry name" value="XANTHINE DEHYDROGENASE"/>
    <property type="match status" value="1"/>
</dbReference>
<gene>
    <name evidence="12" type="primary">xdhA_1</name>
    <name evidence="12" type="ORF">LuPra_00181</name>
</gene>
<dbReference type="GO" id="GO:0051537">
    <property type="term" value="F:2 iron, 2 sulfur cluster binding"/>
    <property type="evidence" value="ECO:0007669"/>
    <property type="project" value="UniProtKB-KW"/>
</dbReference>
<dbReference type="SUPFAM" id="SSF56003">
    <property type="entry name" value="Molybdenum cofactor-binding domain"/>
    <property type="match status" value="1"/>
</dbReference>
<keyword evidence="4" id="KW-0001">2Fe-2S</keyword>
<dbReference type="EMBL" id="CP015136">
    <property type="protein sequence ID" value="AMY07017.1"/>
    <property type="molecule type" value="Genomic_DNA"/>
</dbReference>
<dbReference type="PANTHER" id="PTHR45444:SF3">
    <property type="entry name" value="XANTHINE DEHYDROGENASE"/>
    <property type="match status" value="1"/>
</dbReference>
<evidence type="ECO:0000256" key="1">
    <source>
        <dbReference type="ARBA" id="ARBA00001924"/>
    </source>
</evidence>
<dbReference type="Gene3D" id="3.30.365.10">
    <property type="entry name" value="Aldehyde oxidase/xanthine dehydrogenase, molybdopterin binding domain"/>
    <property type="match status" value="4"/>
</dbReference>
<dbReference type="PATRIC" id="fig|1813736.3.peg.192"/>
<organism evidence="12 13">
    <name type="scientific">Luteitalea pratensis</name>
    <dbReference type="NCBI Taxonomy" id="1855912"/>
    <lineage>
        <taxon>Bacteria</taxon>
        <taxon>Pseudomonadati</taxon>
        <taxon>Acidobacteriota</taxon>
        <taxon>Vicinamibacteria</taxon>
        <taxon>Vicinamibacterales</taxon>
        <taxon>Vicinamibacteraceae</taxon>
        <taxon>Luteitalea</taxon>
    </lineage>
</organism>